<evidence type="ECO:0000313" key="1">
    <source>
        <dbReference type="EMBL" id="EEP44065.1"/>
    </source>
</evidence>
<organism evidence="1 2">
    <name type="scientific">Collinsella intestinalis DSM 13280</name>
    <dbReference type="NCBI Taxonomy" id="521003"/>
    <lineage>
        <taxon>Bacteria</taxon>
        <taxon>Bacillati</taxon>
        <taxon>Actinomycetota</taxon>
        <taxon>Coriobacteriia</taxon>
        <taxon>Coriobacteriales</taxon>
        <taxon>Coriobacteriaceae</taxon>
        <taxon>Collinsella</taxon>
    </lineage>
</organism>
<proteinExistence type="predicted"/>
<gene>
    <name evidence="1" type="ORF">COLINT_03194</name>
</gene>
<dbReference type="EMBL" id="ABXH02000029">
    <property type="protein sequence ID" value="EEP44065.1"/>
    <property type="molecule type" value="Genomic_DNA"/>
</dbReference>
<sequence>MVFILLSLIRSPRTPQTCRCCAHRAAGTPTQPFEIIVLGRWVRPLL</sequence>
<dbReference type="Proteomes" id="UP000003295">
    <property type="component" value="Unassembled WGS sequence"/>
</dbReference>
<evidence type="ECO:0000313" key="2">
    <source>
        <dbReference type="Proteomes" id="UP000003295"/>
    </source>
</evidence>
<accession>C4FAU9</accession>
<name>C4FAU9_9ACTN</name>
<dbReference type="AlphaFoldDB" id="C4FAU9"/>
<reference evidence="1 2" key="1">
    <citation type="submission" date="2009-04" db="EMBL/GenBank/DDBJ databases">
        <authorList>
            <person name="Weinstock G."/>
            <person name="Sodergren E."/>
            <person name="Clifton S."/>
            <person name="Fulton L."/>
            <person name="Fulton B."/>
            <person name="Courtney L."/>
            <person name="Fronick C."/>
            <person name="Harrison M."/>
            <person name="Strong C."/>
            <person name="Farmer C."/>
            <person name="Delahaunty K."/>
            <person name="Markovic C."/>
            <person name="Hall O."/>
            <person name="Minx P."/>
            <person name="Tomlinson C."/>
            <person name="Mitreva M."/>
            <person name="Nelson J."/>
            <person name="Hou S."/>
            <person name="Wollam A."/>
            <person name="Pepin K.H."/>
            <person name="Johnson M."/>
            <person name="Bhonagiri V."/>
            <person name="Nash W.E."/>
            <person name="Warren W."/>
            <person name="Chinwalla A."/>
            <person name="Mardis E.R."/>
            <person name="Wilson R.K."/>
        </authorList>
    </citation>
    <scope>NUCLEOTIDE SEQUENCE [LARGE SCALE GENOMIC DNA]</scope>
    <source>
        <strain evidence="1 2">DSM 13280</strain>
    </source>
</reference>
<protein>
    <submittedName>
        <fullName evidence="1">Uncharacterized protein</fullName>
    </submittedName>
</protein>
<dbReference type="HOGENOM" id="CLU_3182457_0_0_11"/>
<comment type="caution">
    <text evidence="1">The sequence shown here is derived from an EMBL/GenBank/DDBJ whole genome shotgun (WGS) entry which is preliminary data.</text>
</comment>